<reference evidence="3 4" key="1">
    <citation type="submission" date="2019-07" db="EMBL/GenBank/DDBJ databases">
        <title>Finished genome of Venturia effusa.</title>
        <authorList>
            <person name="Young C.A."/>
            <person name="Cox M.P."/>
            <person name="Ganley A.R.D."/>
            <person name="David W.J."/>
        </authorList>
    </citation>
    <scope>NUCLEOTIDE SEQUENCE [LARGE SCALE GENOMIC DNA]</scope>
    <source>
        <strain evidence="4">albino</strain>
    </source>
</reference>
<dbReference type="InterPro" id="IPR010357">
    <property type="entry name" value="TXNDC17_dom"/>
</dbReference>
<dbReference type="PANTHER" id="PTHR12452">
    <property type="entry name" value="42-9-9 PROTEIN-RELATED"/>
    <property type="match status" value="1"/>
</dbReference>
<dbReference type="PANTHER" id="PTHR12452:SF0">
    <property type="entry name" value="THIOREDOXIN DOMAIN-CONTAINING PROTEIN 17"/>
    <property type="match status" value="1"/>
</dbReference>
<organism evidence="3 4">
    <name type="scientific">Venturia effusa</name>
    <dbReference type="NCBI Taxonomy" id="50376"/>
    <lineage>
        <taxon>Eukaryota</taxon>
        <taxon>Fungi</taxon>
        <taxon>Dikarya</taxon>
        <taxon>Ascomycota</taxon>
        <taxon>Pezizomycotina</taxon>
        <taxon>Dothideomycetes</taxon>
        <taxon>Pleosporomycetidae</taxon>
        <taxon>Venturiales</taxon>
        <taxon>Venturiaceae</taxon>
        <taxon>Venturia</taxon>
    </lineage>
</organism>
<dbReference type="OrthoDB" id="78947at2759"/>
<dbReference type="STRING" id="50376.A0A517LA73"/>
<gene>
    <name evidence="3" type="ORF">FKW77_000319</name>
</gene>
<evidence type="ECO:0000313" key="3">
    <source>
        <dbReference type="EMBL" id="QDS72533.1"/>
    </source>
</evidence>
<dbReference type="GO" id="GO:0005829">
    <property type="term" value="C:cytosol"/>
    <property type="evidence" value="ECO:0007669"/>
    <property type="project" value="TreeGrafter"/>
</dbReference>
<name>A0A517LA73_9PEZI</name>
<keyword evidence="4" id="KW-1185">Reference proteome</keyword>
<accession>A0A517LA73</accession>
<dbReference type="InterPro" id="IPR036249">
    <property type="entry name" value="Thioredoxin-like_sf"/>
</dbReference>
<dbReference type="EMBL" id="CP042192">
    <property type="protein sequence ID" value="QDS72533.1"/>
    <property type="molecule type" value="Genomic_DNA"/>
</dbReference>
<dbReference type="InterPro" id="IPR045108">
    <property type="entry name" value="TXNDC17-like"/>
</dbReference>
<dbReference type="SUPFAM" id="SSF52833">
    <property type="entry name" value="Thioredoxin-like"/>
    <property type="match status" value="1"/>
</dbReference>
<dbReference type="GO" id="GO:0047134">
    <property type="term" value="F:protein-disulfide reductase [NAD(P)H] activity"/>
    <property type="evidence" value="ECO:0007669"/>
    <property type="project" value="InterPro"/>
</dbReference>
<evidence type="ECO:0000313" key="4">
    <source>
        <dbReference type="Proteomes" id="UP000316270"/>
    </source>
</evidence>
<proteinExistence type="inferred from homology"/>
<protein>
    <recommendedName>
        <fullName evidence="2">Thioredoxin domain-containing protein</fullName>
    </recommendedName>
</protein>
<evidence type="ECO:0000259" key="2">
    <source>
        <dbReference type="Pfam" id="PF06110"/>
    </source>
</evidence>
<sequence length="151" mass="16820">MSLPVSTDSPTDLIAFLEAEPHPKYLVVYASPRPADGLSWCGDCRRAEPLISEKLVGEREGRVRVVLAGDEGEWRSPTNPYRKSPFLITALPTIIKVTQQQHASENHCCTDGQCSIDEEADGTVWTRLVEEDCFDEGKLEEFLREGKGDGR</sequence>
<dbReference type="Pfam" id="PF06110">
    <property type="entry name" value="TXD17-like_Trx"/>
    <property type="match status" value="1"/>
</dbReference>
<feature type="domain" description="Thioredoxin" evidence="2">
    <location>
        <begin position="18"/>
        <end position="110"/>
    </location>
</feature>
<comment type="similarity">
    <text evidence="1">Belongs to the thioredoxin family.</text>
</comment>
<dbReference type="Gene3D" id="3.40.30.10">
    <property type="entry name" value="Glutaredoxin"/>
    <property type="match status" value="1"/>
</dbReference>
<dbReference type="AlphaFoldDB" id="A0A517LA73"/>
<evidence type="ECO:0000256" key="1">
    <source>
        <dbReference type="ARBA" id="ARBA00008987"/>
    </source>
</evidence>
<dbReference type="Proteomes" id="UP000316270">
    <property type="component" value="Chromosome 8"/>
</dbReference>